<dbReference type="InterPro" id="IPR001810">
    <property type="entry name" value="F-box_dom"/>
</dbReference>
<feature type="region of interest" description="Disordered" evidence="9">
    <location>
        <begin position="1"/>
        <end position="132"/>
    </location>
</feature>
<evidence type="ECO:0000256" key="1">
    <source>
        <dbReference type="ARBA" id="ARBA00022741"/>
    </source>
</evidence>
<dbReference type="PANTHER" id="PTHR11070">
    <property type="entry name" value="UVRD / RECB / PCRA DNA HELICASE FAMILY MEMBER"/>
    <property type="match status" value="1"/>
</dbReference>
<dbReference type="GO" id="GO:0005524">
    <property type="term" value="F:ATP binding"/>
    <property type="evidence" value="ECO:0007669"/>
    <property type="project" value="UniProtKB-KW"/>
</dbReference>
<evidence type="ECO:0000313" key="12">
    <source>
        <dbReference type="Proteomes" id="UP000694546"/>
    </source>
</evidence>
<dbReference type="Proteomes" id="UP000694546">
    <property type="component" value="Chromosome 4"/>
</dbReference>
<dbReference type="OMA" id="CERCVWT"/>
<keyword evidence="5" id="KW-0413">Isomerase</keyword>
<gene>
    <name evidence="11" type="primary">FBH1</name>
</gene>
<keyword evidence="3" id="KW-0347">Helicase</keyword>
<dbReference type="EC" id="5.6.2.4" evidence="7"/>
<dbReference type="GeneTree" id="ENSGT00390000011669"/>
<evidence type="ECO:0000256" key="5">
    <source>
        <dbReference type="ARBA" id="ARBA00023235"/>
    </source>
</evidence>
<evidence type="ECO:0000256" key="8">
    <source>
        <dbReference type="ARBA" id="ARBA00048988"/>
    </source>
</evidence>
<dbReference type="GO" id="GO:0016787">
    <property type="term" value="F:hydrolase activity"/>
    <property type="evidence" value="ECO:0007669"/>
    <property type="project" value="UniProtKB-KW"/>
</dbReference>
<evidence type="ECO:0000256" key="3">
    <source>
        <dbReference type="ARBA" id="ARBA00022806"/>
    </source>
</evidence>
<comment type="catalytic activity">
    <reaction evidence="6">
        <text>Couples ATP hydrolysis with the unwinding of duplex DNA by translocating in the 3'-5' direction.</text>
        <dbReference type="EC" id="5.6.2.4"/>
    </reaction>
</comment>
<keyword evidence="4" id="KW-0067">ATP-binding</keyword>
<dbReference type="PANTHER" id="PTHR11070:SF30">
    <property type="entry name" value="F-BOX DNA HELICASE 1"/>
    <property type="match status" value="1"/>
</dbReference>
<feature type="compositionally biased region" description="Acidic residues" evidence="9">
    <location>
        <begin position="121"/>
        <end position="132"/>
    </location>
</feature>
<feature type="compositionally biased region" description="Acidic residues" evidence="9">
    <location>
        <begin position="190"/>
        <end position="201"/>
    </location>
</feature>
<dbReference type="Gene3D" id="1.20.1280.50">
    <property type="match status" value="1"/>
</dbReference>
<reference evidence="11" key="1">
    <citation type="submission" date="2025-08" db="UniProtKB">
        <authorList>
            <consortium name="Ensembl"/>
        </authorList>
    </citation>
    <scope>IDENTIFICATION</scope>
</reference>
<protein>
    <recommendedName>
        <fullName evidence="7">DNA 3'-5' helicase</fullName>
        <ecNumber evidence="7">5.6.2.4</ecNumber>
    </recommendedName>
</protein>
<evidence type="ECO:0000259" key="10">
    <source>
        <dbReference type="PROSITE" id="PS50181"/>
    </source>
</evidence>
<dbReference type="Gene3D" id="3.40.50.300">
    <property type="entry name" value="P-loop containing nucleotide triphosphate hydrolases"/>
    <property type="match status" value="2"/>
</dbReference>
<keyword evidence="2" id="KW-0378">Hydrolase</keyword>
<accession>A0A8C5FMV0</accession>
<dbReference type="SUPFAM" id="SSF52540">
    <property type="entry name" value="P-loop containing nucleoside triphosphate hydrolases"/>
    <property type="match status" value="1"/>
</dbReference>
<reference evidence="11" key="2">
    <citation type="submission" date="2025-09" db="UniProtKB">
        <authorList>
            <consortium name="Ensembl"/>
        </authorList>
    </citation>
    <scope>IDENTIFICATION</scope>
</reference>
<dbReference type="AlphaFoldDB" id="A0A8C5FMV0"/>
<dbReference type="InterPro" id="IPR014016">
    <property type="entry name" value="UvrD-like_ATP-bd"/>
</dbReference>
<dbReference type="GO" id="GO:0043138">
    <property type="term" value="F:3'-5' DNA helicase activity"/>
    <property type="evidence" value="ECO:0007669"/>
    <property type="project" value="UniProtKB-EC"/>
</dbReference>
<name>A0A8C5FMV0_GADMO</name>
<dbReference type="InterPro" id="IPR036047">
    <property type="entry name" value="F-box-like_dom_sf"/>
</dbReference>
<dbReference type="InterPro" id="IPR014017">
    <property type="entry name" value="DNA_helicase_UvrD-like_C"/>
</dbReference>
<dbReference type="InterPro" id="IPR027417">
    <property type="entry name" value="P-loop_NTPase"/>
</dbReference>
<dbReference type="InterPro" id="IPR000212">
    <property type="entry name" value="DNA_helicase_UvrD/REP"/>
</dbReference>
<evidence type="ECO:0000256" key="2">
    <source>
        <dbReference type="ARBA" id="ARBA00022801"/>
    </source>
</evidence>
<keyword evidence="1" id="KW-0547">Nucleotide-binding</keyword>
<dbReference type="GO" id="GO:0031297">
    <property type="term" value="P:replication fork processing"/>
    <property type="evidence" value="ECO:0007669"/>
    <property type="project" value="TreeGrafter"/>
</dbReference>
<dbReference type="GO" id="GO:0003677">
    <property type="term" value="F:DNA binding"/>
    <property type="evidence" value="ECO:0007669"/>
    <property type="project" value="InterPro"/>
</dbReference>
<feature type="compositionally biased region" description="Basic residues" evidence="9">
    <location>
        <begin position="42"/>
        <end position="56"/>
    </location>
</feature>
<dbReference type="Pfam" id="PF13361">
    <property type="entry name" value="UvrD_C"/>
    <property type="match status" value="1"/>
</dbReference>
<feature type="region of interest" description="Disordered" evidence="9">
    <location>
        <begin position="179"/>
        <end position="222"/>
    </location>
</feature>
<dbReference type="PROSITE" id="PS50181">
    <property type="entry name" value="FBOX"/>
    <property type="match status" value="1"/>
</dbReference>
<dbReference type="Pfam" id="PF00580">
    <property type="entry name" value="UvrD-helicase"/>
    <property type="match status" value="1"/>
</dbReference>
<dbReference type="Pfam" id="PF12937">
    <property type="entry name" value="F-box-like"/>
    <property type="match status" value="1"/>
</dbReference>
<organism evidence="11 12">
    <name type="scientific">Gadus morhua</name>
    <name type="common">Atlantic cod</name>
    <dbReference type="NCBI Taxonomy" id="8049"/>
    <lineage>
        <taxon>Eukaryota</taxon>
        <taxon>Metazoa</taxon>
        <taxon>Chordata</taxon>
        <taxon>Craniata</taxon>
        <taxon>Vertebrata</taxon>
        <taxon>Euteleostomi</taxon>
        <taxon>Actinopterygii</taxon>
        <taxon>Neopterygii</taxon>
        <taxon>Teleostei</taxon>
        <taxon>Neoteleostei</taxon>
        <taxon>Acanthomorphata</taxon>
        <taxon>Zeiogadaria</taxon>
        <taxon>Gadariae</taxon>
        <taxon>Gadiformes</taxon>
        <taxon>Gadoidei</taxon>
        <taxon>Gadidae</taxon>
        <taxon>Gadus</taxon>
    </lineage>
</organism>
<dbReference type="SUPFAM" id="SSF81383">
    <property type="entry name" value="F-box domain"/>
    <property type="match status" value="1"/>
</dbReference>
<dbReference type="Ensembl" id="ENSGMOT00000037667.1">
    <property type="protein sequence ID" value="ENSGMOP00000048441.1"/>
    <property type="gene ID" value="ENSGMOG00000010594.2"/>
</dbReference>
<feature type="compositionally biased region" description="Polar residues" evidence="9">
    <location>
        <begin position="60"/>
        <end position="77"/>
    </location>
</feature>
<feature type="domain" description="F-box" evidence="10">
    <location>
        <begin position="221"/>
        <end position="275"/>
    </location>
</feature>
<dbReference type="SMART" id="SM00256">
    <property type="entry name" value="FBOX"/>
    <property type="match status" value="1"/>
</dbReference>
<evidence type="ECO:0000256" key="6">
    <source>
        <dbReference type="ARBA" id="ARBA00034617"/>
    </source>
</evidence>
<comment type="catalytic activity">
    <reaction evidence="8">
        <text>ATP + H2O = ADP + phosphate + H(+)</text>
        <dbReference type="Rhea" id="RHEA:13065"/>
        <dbReference type="ChEBI" id="CHEBI:15377"/>
        <dbReference type="ChEBI" id="CHEBI:15378"/>
        <dbReference type="ChEBI" id="CHEBI:30616"/>
        <dbReference type="ChEBI" id="CHEBI:43474"/>
        <dbReference type="ChEBI" id="CHEBI:456216"/>
        <dbReference type="EC" id="5.6.2.4"/>
    </reaction>
</comment>
<keyword evidence="12" id="KW-1185">Reference proteome</keyword>
<dbReference type="GO" id="GO:0000724">
    <property type="term" value="P:double-strand break repair via homologous recombination"/>
    <property type="evidence" value="ECO:0007669"/>
    <property type="project" value="TreeGrafter"/>
</dbReference>
<evidence type="ECO:0000256" key="4">
    <source>
        <dbReference type="ARBA" id="ARBA00022840"/>
    </source>
</evidence>
<sequence>MELARTGKAKRIHLNAEDCNELGRGPDGTSVLSQTRPLPSTPKRRPHPRTPTKKRKLESPSKQQQSMNDFYQVTGVVSSSPQKGSQQPSSSRPTTGRDGGGTAPPPPAGSRAEPGRSGDPREDDDDDDDDDDDVSLLAALAEEHPETEKGEGEEIDHLEGITSEMFNDTLFECAAARDSTNQKAGVRDLGEEEEEEEEVEPLPDAHYGLLGSSNRGLQEPQGRMEDLPEEVVRLILLLLPAQDLYRRVVLVCHAWRTIVQDPKFVPYKKQYYRYMMGEKDTVAKMKSILEDGGVLDPSLPQESVRRLVLLMSQHASGERLRPEDLMRCVGGHRLFPVAQSCLARRFPDLKQQDPHPYAAMALVLVLSEAVTDVQALVDLLLAAMSRGAVVEFLSHAAALLLAAANNEVKVSSRIHYNIFYVLYLMHSSSTSITTGPNGERYQLTHEQQQILSHRIQPDQVVKIMAFAGTGKTSTLVRYAQQNPRLRCLYVAFNKSVATEAQRRFPGNVDCRTVHSIAYSDVGKSYQLSKKLVPNLKVFSVAKVLPAGRGGFIHGKVVTTALNAFMASADRRIAPHHVPNTFKNTKGLVQTLDAKEKAEYVRDCEEIWRKMKDLNEKSKEGFHMTHDGYLKLWQLKEPKPCLSDSYDVIFIDEAQDCTPAIMDVLLSQRCAKVLVGDPHQQIYTFRGAVNALRTAPHTHLFYLTQSFRFGAEIAFVGATLLQVCKKVQKILVGGNQTGSVFGEDFDPVALVPLSTSPAPRGGAAILSRCNFGVFNEAVRLTDRNPACTLYFVGGVSGIGLSKILDIWTLKQPEHSRTANIKDPFIRSFGSYHGLQAYALQSEDGELEAKLAVVEKHSQRVPELVGRLRACHRDDGSQADFILSTVHKAKGLEFNTVMVCDDFARIPCSRHHLTQLSGFNWWDTPPDEWNLLYVAVTRARSTLILTRNIRNILTQAGVRLPLTPSLSLSVSHSHSLSLSLTLTLCLSLSLSVSHSVSHSLSLTPSLSPSLSLCLSLPHSLSLSLCLSLSLSVSHCFTLSLTHSHLASHSHSVSHSLTHLLRVLCYSSLF</sequence>
<evidence type="ECO:0000256" key="7">
    <source>
        <dbReference type="ARBA" id="ARBA00034808"/>
    </source>
</evidence>
<evidence type="ECO:0000313" key="11">
    <source>
        <dbReference type="Ensembl" id="ENSGMOP00000048441.1"/>
    </source>
</evidence>
<dbReference type="GO" id="GO:0005634">
    <property type="term" value="C:nucleus"/>
    <property type="evidence" value="ECO:0007669"/>
    <property type="project" value="TreeGrafter"/>
</dbReference>
<proteinExistence type="predicted"/>
<feature type="compositionally biased region" description="Low complexity" evidence="9">
    <location>
        <begin position="78"/>
        <end position="96"/>
    </location>
</feature>
<evidence type="ECO:0000256" key="9">
    <source>
        <dbReference type="SAM" id="MobiDB-lite"/>
    </source>
</evidence>